<dbReference type="GO" id="GO:0006457">
    <property type="term" value="P:protein folding"/>
    <property type="evidence" value="ECO:0007669"/>
    <property type="project" value="InterPro"/>
</dbReference>
<dbReference type="GO" id="GO:0015035">
    <property type="term" value="F:protein-disulfide reductase activity"/>
    <property type="evidence" value="ECO:0007669"/>
    <property type="project" value="InterPro"/>
</dbReference>
<evidence type="ECO:0000256" key="9">
    <source>
        <dbReference type="ARBA" id="ARBA00023157"/>
    </source>
</evidence>
<evidence type="ECO:0000313" key="14">
    <source>
        <dbReference type="Proteomes" id="UP000530268"/>
    </source>
</evidence>
<gene>
    <name evidence="13" type="ORF">GGR95_003100</name>
</gene>
<dbReference type="RefSeq" id="WP_184567368.1">
    <property type="nucleotide sequence ID" value="NZ_JACIEI010000014.1"/>
</dbReference>
<evidence type="ECO:0000256" key="1">
    <source>
        <dbReference type="ARBA" id="ARBA00004141"/>
    </source>
</evidence>
<feature type="transmembrane region" description="Helical" evidence="12">
    <location>
        <begin position="14"/>
        <end position="36"/>
    </location>
</feature>
<dbReference type="Pfam" id="PF02600">
    <property type="entry name" value="DsbB"/>
    <property type="match status" value="1"/>
</dbReference>
<accession>A0A7W6ECU0</accession>
<dbReference type="GO" id="GO:0016020">
    <property type="term" value="C:membrane"/>
    <property type="evidence" value="ECO:0007669"/>
    <property type="project" value="UniProtKB-SubCell"/>
</dbReference>
<dbReference type="AlphaFoldDB" id="A0A7W6ECU0"/>
<dbReference type="PANTHER" id="PTHR43469:SF1">
    <property type="entry name" value="SPBETA PROPHAGE-DERIVED DISULFIDE BOND FORMATION PROTEIN B"/>
    <property type="match status" value="1"/>
</dbReference>
<keyword evidence="4 12" id="KW-0812">Transmembrane</keyword>
<dbReference type="PANTHER" id="PTHR43469">
    <property type="entry name" value="DISULFIDE FORMATION PROTEIN-RELATED"/>
    <property type="match status" value="1"/>
</dbReference>
<dbReference type="InterPro" id="IPR023380">
    <property type="entry name" value="DsbB-like_sf"/>
</dbReference>
<evidence type="ECO:0000256" key="12">
    <source>
        <dbReference type="SAM" id="Phobius"/>
    </source>
</evidence>
<proteinExistence type="inferred from homology"/>
<evidence type="ECO:0000256" key="10">
    <source>
        <dbReference type="ARBA" id="ARBA00023186"/>
    </source>
</evidence>
<keyword evidence="6 12" id="KW-1133">Transmembrane helix</keyword>
<organism evidence="13 14">
    <name type="scientific">Sulfitobacter undariae</name>
    <dbReference type="NCBI Taxonomy" id="1563671"/>
    <lineage>
        <taxon>Bacteria</taxon>
        <taxon>Pseudomonadati</taxon>
        <taxon>Pseudomonadota</taxon>
        <taxon>Alphaproteobacteria</taxon>
        <taxon>Rhodobacterales</taxon>
        <taxon>Roseobacteraceae</taxon>
        <taxon>Sulfitobacter</taxon>
    </lineage>
</organism>
<evidence type="ECO:0000256" key="7">
    <source>
        <dbReference type="ARBA" id="ARBA00023002"/>
    </source>
</evidence>
<dbReference type="InterPro" id="IPR012187">
    <property type="entry name" value="Disulphide_bond_form_BdbC"/>
</dbReference>
<comment type="similarity">
    <text evidence="2">Belongs to the DsbB family. BdbC subfamily.</text>
</comment>
<keyword evidence="9" id="KW-1015">Disulfide bond</keyword>
<keyword evidence="14" id="KW-1185">Reference proteome</keyword>
<dbReference type="InterPro" id="IPR003752">
    <property type="entry name" value="DiS_bond_form_DsbB/BdbC"/>
</dbReference>
<keyword evidence="3" id="KW-0813">Transport</keyword>
<feature type="transmembrane region" description="Helical" evidence="12">
    <location>
        <begin position="73"/>
        <end position="97"/>
    </location>
</feature>
<keyword evidence="8 12" id="KW-0472">Membrane</keyword>
<dbReference type="Gene3D" id="1.20.1550.10">
    <property type="entry name" value="DsbB-like"/>
    <property type="match status" value="1"/>
</dbReference>
<comment type="subcellular location">
    <subcellularLocation>
        <location evidence="1">Membrane</location>
        <topology evidence="1">Multi-pass membrane protein</topology>
    </subcellularLocation>
</comment>
<evidence type="ECO:0000256" key="2">
    <source>
        <dbReference type="ARBA" id="ARBA00007602"/>
    </source>
</evidence>
<evidence type="ECO:0000256" key="4">
    <source>
        <dbReference type="ARBA" id="ARBA00022692"/>
    </source>
</evidence>
<evidence type="ECO:0000256" key="5">
    <source>
        <dbReference type="ARBA" id="ARBA00022982"/>
    </source>
</evidence>
<dbReference type="SUPFAM" id="SSF158442">
    <property type="entry name" value="DsbB-like"/>
    <property type="match status" value="1"/>
</dbReference>
<feature type="transmembrane region" description="Helical" evidence="12">
    <location>
        <begin position="117"/>
        <end position="140"/>
    </location>
</feature>
<protein>
    <submittedName>
        <fullName evidence="13">Disulfide bond formation protein DsbB</fullName>
    </submittedName>
</protein>
<dbReference type="Proteomes" id="UP000530268">
    <property type="component" value="Unassembled WGS sequence"/>
</dbReference>
<comment type="caution">
    <text evidence="13">The sequence shown here is derived from an EMBL/GenBank/DDBJ whole genome shotgun (WGS) entry which is preliminary data.</text>
</comment>
<keyword evidence="7" id="KW-0560">Oxidoreductase</keyword>
<evidence type="ECO:0000256" key="3">
    <source>
        <dbReference type="ARBA" id="ARBA00022448"/>
    </source>
</evidence>
<dbReference type="PIRSF" id="PIRSF036659">
    <property type="entry name" value="BdbC"/>
    <property type="match status" value="1"/>
</dbReference>
<evidence type="ECO:0000256" key="11">
    <source>
        <dbReference type="ARBA" id="ARBA00023284"/>
    </source>
</evidence>
<reference evidence="13 14" key="1">
    <citation type="submission" date="2020-08" db="EMBL/GenBank/DDBJ databases">
        <title>Genomic Encyclopedia of Type Strains, Phase IV (KMG-IV): sequencing the most valuable type-strain genomes for metagenomic binning, comparative biology and taxonomic classification.</title>
        <authorList>
            <person name="Goeker M."/>
        </authorList>
    </citation>
    <scope>NUCLEOTIDE SEQUENCE [LARGE SCALE GENOMIC DNA]</scope>
    <source>
        <strain evidence="13 14">DSM 102234</strain>
    </source>
</reference>
<evidence type="ECO:0000256" key="6">
    <source>
        <dbReference type="ARBA" id="ARBA00022989"/>
    </source>
</evidence>
<keyword evidence="5" id="KW-0249">Electron transport</keyword>
<dbReference type="EMBL" id="JACIEI010000014">
    <property type="protein sequence ID" value="MBB3995444.1"/>
    <property type="molecule type" value="Genomic_DNA"/>
</dbReference>
<keyword evidence="11" id="KW-0676">Redox-active center</keyword>
<sequence length="147" mass="15769">MTATINTDAPASRALTLLIAAWVLALSASLAVLFIGEILGQTPCHLCWFQRAFMFPLAVILGVAAWRSDVTVWIYAAPLAAMGGAVALYHWLLYAGIVPEPITPCTEKGPSCTDSAMQILGMPIPALSFLVFGLILLLLIQIRRKSS</sequence>
<keyword evidence="10" id="KW-0143">Chaperone</keyword>
<feature type="transmembrane region" description="Helical" evidence="12">
    <location>
        <begin position="48"/>
        <end position="66"/>
    </location>
</feature>
<evidence type="ECO:0000256" key="8">
    <source>
        <dbReference type="ARBA" id="ARBA00023136"/>
    </source>
</evidence>
<evidence type="ECO:0000313" key="13">
    <source>
        <dbReference type="EMBL" id="MBB3995444.1"/>
    </source>
</evidence>
<name>A0A7W6ECU0_9RHOB</name>